<comment type="caution">
    <text evidence="8">Lacks conserved residue(s) required for the propagation of feature annotation.</text>
</comment>
<dbReference type="CDD" id="cd00009">
    <property type="entry name" value="AAA"/>
    <property type="match status" value="1"/>
</dbReference>
<keyword evidence="15" id="KW-1185">Reference proteome</keyword>
<comment type="similarity">
    <text evidence="1 8 11">Belongs to the DnaA family.</text>
</comment>
<dbReference type="InterPro" id="IPR020591">
    <property type="entry name" value="Chromosome_initiator_DnaA-like"/>
</dbReference>
<dbReference type="FunFam" id="3.40.50.300:FF:000668">
    <property type="entry name" value="Chromosomal replication initiator protein DnaA"/>
    <property type="match status" value="1"/>
</dbReference>
<dbReference type="GO" id="GO:0005737">
    <property type="term" value="C:cytoplasm"/>
    <property type="evidence" value="ECO:0007669"/>
    <property type="project" value="UniProtKB-SubCell"/>
</dbReference>
<dbReference type="OrthoDB" id="9807019at2"/>
<dbReference type="GO" id="GO:0006275">
    <property type="term" value="P:regulation of DNA replication"/>
    <property type="evidence" value="ECO:0007669"/>
    <property type="project" value="UniProtKB-UniRule"/>
</dbReference>
<reference evidence="14" key="1">
    <citation type="submission" date="2016-11" db="EMBL/GenBank/DDBJ databases">
        <authorList>
            <person name="Varghese N."/>
            <person name="Submissions S."/>
        </authorList>
    </citation>
    <scope>NUCLEOTIDE SEQUENCE [LARGE SCALE GENOMIC DNA]</scope>
    <source>
        <strain evidence="14">DSM 16785</strain>
    </source>
</reference>
<dbReference type="InterPro" id="IPR038454">
    <property type="entry name" value="DnaA_N_sf"/>
</dbReference>
<dbReference type="PANTHER" id="PTHR30050:SF2">
    <property type="entry name" value="CHROMOSOMAL REPLICATION INITIATOR PROTEIN DNAA"/>
    <property type="match status" value="1"/>
</dbReference>
<dbReference type="InterPro" id="IPR001957">
    <property type="entry name" value="Chromosome_initiator_DnaA"/>
</dbReference>
<feature type="region of interest" description="Domain III, AAA+ region" evidence="8">
    <location>
        <begin position="99"/>
        <end position="315"/>
    </location>
</feature>
<dbReference type="GO" id="GO:0006270">
    <property type="term" value="P:DNA replication initiation"/>
    <property type="evidence" value="ECO:0007669"/>
    <property type="project" value="UniProtKB-UniRule"/>
</dbReference>
<dbReference type="PANTHER" id="PTHR30050">
    <property type="entry name" value="CHROMOSOMAL REPLICATION INITIATOR PROTEIN DNAA"/>
    <property type="match status" value="1"/>
</dbReference>
<keyword evidence="6 8" id="KW-0446">Lipid-binding</keyword>
<dbReference type="GO" id="GO:0005886">
    <property type="term" value="C:plasma membrane"/>
    <property type="evidence" value="ECO:0007669"/>
    <property type="project" value="TreeGrafter"/>
</dbReference>
<name>A0A1M4WQM1_MARH1</name>
<feature type="domain" description="AAA+ ATPase" evidence="12">
    <location>
        <begin position="131"/>
        <end position="260"/>
    </location>
</feature>
<dbReference type="PRINTS" id="PR00051">
    <property type="entry name" value="DNAA"/>
</dbReference>
<evidence type="ECO:0000256" key="11">
    <source>
        <dbReference type="RuleBase" id="RU004227"/>
    </source>
</evidence>
<dbReference type="InterPro" id="IPR013317">
    <property type="entry name" value="DnaA_dom"/>
</dbReference>
<dbReference type="InterPro" id="IPR024633">
    <property type="entry name" value="DnaA_N_dom"/>
</dbReference>
<keyword evidence="3 8" id="KW-0235">DNA replication</keyword>
<dbReference type="SUPFAM" id="SSF48295">
    <property type="entry name" value="TrpR-like"/>
    <property type="match status" value="1"/>
</dbReference>
<comment type="caution">
    <text evidence="14">The sequence shown here is derived from an EMBL/GenBank/DDBJ whole genome shotgun (WGS) entry which is preliminary data.</text>
</comment>
<dbReference type="Pfam" id="PF08299">
    <property type="entry name" value="Bac_DnaA_C"/>
    <property type="match status" value="1"/>
</dbReference>
<dbReference type="GO" id="GO:0003688">
    <property type="term" value="F:DNA replication origin binding"/>
    <property type="evidence" value="ECO:0007669"/>
    <property type="project" value="UniProtKB-UniRule"/>
</dbReference>
<keyword evidence="7 8" id="KW-0238">DNA-binding</keyword>
<dbReference type="Proteomes" id="UP000184334">
    <property type="component" value="Unassembled WGS sequence"/>
</dbReference>
<gene>
    <name evidence="8" type="primary">dnaA</name>
    <name evidence="14" type="ORF">SAMN02745164_01240</name>
</gene>
<feature type="binding site" evidence="8">
    <location>
        <position position="146"/>
    </location>
    <ligand>
        <name>ATP</name>
        <dbReference type="ChEBI" id="CHEBI:30616"/>
    </ligand>
</feature>
<feature type="binding site" evidence="8">
    <location>
        <position position="142"/>
    </location>
    <ligand>
        <name>ATP</name>
        <dbReference type="ChEBI" id="CHEBI:30616"/>
    </ligand>
</feature>
<evidence type="ECO:0000256" key="10">
    <source>
        <dbReference type="RuleBase" id="RU000577"/>
    </source>
</evidence>
<dbReference type="InterPro" id="IPR010921">
    <property type="entry name" value="Trp_repressor/repl_initiator"/>
</dbReference>
<dbReference type="SMART" id="SM00760">
    <property type="entry name" value="Bac_DnaA_C"/>
    <property type="match status" value="1"/>
</dbReference>
<proteinExistence type="inferred from homology"/>
<evidence type="ECO:0000256" key="5">
    <source>
        <dbReference type="ARBA" id="ARBA00022840"/>
    </source>
</evidence>
<dbReference type="EMBL" id="FQUI01000017">
    <property type="protein sequence ID" value="SHE83508.1"/>
    <property type="molecule type" value="Genomic_DNA"/>
</dbReference>
<accession>A0A1M4WQM1</accession>
<evidence type="ECO:0000256" key="2">
    <source>
        <dbReference type="ARBA" id="ARBA00022490"/>
    </source>
</evidence>
<evidence type="ECO:0000256" key="1">
    <source>
        <dbReference type="ARBA" id="ARBA00006583"/>
    </source>
</evidence>
<dbReference type="CDD" id="cd06571">
    <property type="entry name" value="Bac_DnaA_C"/>
    <property type="match status" value="1"/>
</dbReference>
<dbReference type="STRING" id="1122195.SAMN02745164_01240"/>
<keyword evidence="4 8" id="KW-0547">Nucleotide-binding</keyword>
<evidence type="ECO:0000259" key="12">
    <source>
        <dbReference type="SMART" id="SM00382"/>
    </source>
</evidence>
<comment type="subcellular location">
    <subcellularLocation>
        <location evidence="8">Cytoplasm</location>
    </subcellularLocation>
</comment>
<feature type="binding site" evidence="8">
    <location>
        <position position="144"/>
    </location>
    <ligand>
        <name>ATP</name>
        <dbReference type="ChEBI" id="CHEBI:30616"/>
    </ligand>
</feature>
<evidence type="ECO:0000256" key="7">
    <source>
        <dbReference type="ARBA" id="ARBA00023125"/>
    </source>
</evidence>
<dbReference type="Gene3D" id="1.10.8.60">
    <property type="match status" value="1"/>
</dbReference>
<dbReference type="InterPro" id="IPR013159">
    <property type="entry name" value="DnaA_C"/>
</dbReference>
<dbReference type="AlphaFoldDB" id="A0A1M4WQM1"/>
<dbReference type="Gene3D" id="1.10.1750.10">
    <property type="match status" value="1"/>
</dbReference>
<feature type="region of interest" description="Domain IV, binds dsDNA" evidence="8">
    <location>
        <begin position="316"/>
        <end position="455"/>
    </location>
</feature>
<dbReference type="GO" id="GO:0005524">
    <property type="term" value="F:ATP binding"/>
    <property type="evidence" value="ECO:0007669"/>
    <property type="project" value="UniProtKB-UniRule"/>
</dbReference>
<dbReference type="Gene3D" id="3.30.300.180">
    <property type="match status" value="1"/>
</dbReference>
<dbReference type="NCBIfam" id="TIGR00362">
    <property type="entry name" value="DnaA"/>
    <property type="match status" value="1"/>
</dbReference>
<evidence type="ECO:0000313" key="14">
    <source>
        <dbReference type="EMBL" id="SHE83508.1"/>
    </source>
</evidence>
<dbReference type="Pfam" id="PF11638">
    <property type="entry name" value="DnaA_N"/>
    <property type="match status" value="1"/>
</dbReference>
<evidence type="ECO:0000256" key="4">
    <source>
        <dbReference type="ARBA" id="ARBA00022741"/>
    </source>
</evidence>
<evidence type="ECO:0000256" key="8">
    <source>
        <dbReference type="HAMAP-Rule" id="MF_00377"/>
    </source>
</evidence>
<comment type="subunit">
    <text evidence="8">Oligomerizes as a right-handed, spiral filament on DNA at oriC.</text>
</comment>
<dbReference type="Gene3D" id="3.40.50.300">
    <property type="entry name" value="P-loop containing nucleotide triphosphate hydrolases"/>
    <property type="match status" value="1"/>
</dbReference>
<evidence type="ECO:0000256" key="3">
    <source>
        <dbReference type="ARBA" id="ARBA00022705"/>
    </source>
</evidence>
<dbReference type="SMART" id="SM00382">
    <property type="entry name" value="AAA"/>
    <property type="match status" value="1"/>
</dbReference>
<sequence>MTNEELLEQLKSKINHNTWEQWFTSAQILDIQEKKVIIGIGNLFVKDFIARKYGSLVSNTLSDILSRKITAEFTFIPADKSTKKKAGPLIKERPLKLSDFNPEYTFNSFVIGEANRVAYYSALEVANNPGKYNPLFIYGNVALGKTHLLHAIGNHLMERSPDLKVMYVTAEEFMNDLMKSLRDEKMDDFRERYRKKIDILLIDDVQFLIGKDMAQGELFHTFNTLFNLGKQIIICSDRTPEELATFHPRLISRFEMGLVVNVDEPDKKTKLKIAKKMAEMTSLYLTDDVVTYLVENIDNNLRRLRGLILNLFFHSKVTGEKVNIETVKKLYSSLKAHKKSIPQTKETLRVLKKNLILEAVIKEYNLTREQLFSPTRKKEISEARQILSFMLKNYGKMKVKDISEFMGKNHSTISQSVKKIEKELTGGNLLLKRRIDDIRRLFEEAEKIQTTENVS</sequence>
<organism evidence="14 15">
    <name type="scientific">Marinitoga hydrogenitolerans (strain DSM 16785 / JCM 12826 / AT1271)</name>
    <dbReference type="NCBI Taxonomy" id="1122195"/>
    <lineage>
        <taxon>Bacteria</taxon>
        <taxon>Thermotogati</taxon>
        <taxon>Thermotogota</taxon>
        <taxon>Thermotogae</taxon>
        <taxon>Petrotogales</taxon>
        <taxon>Petrotogaceae</taxon>
        <taxon>Marinitoga</taxon>
    </lineage>
</organism>
<comment type="function">
    <text evidence="8 10">Plays an essential role in the initiation and regulation of chromosomal replication. ATP-DnaA binds to the origin of replication (oriC) to initiate formation of the DNA replication initiation complex once per cell cycle. Binds the DnaA box (a 9 base pair repeat at the origin) and separates the double-stranded (ds)DNA. Forms a right-handed helical filament on oriC DNA; dsDNA binds to the exterior of the filament while single-stranded (ss)DNA is stabiized in the filament's interior. The ATP-DnaA-oriC complex binds and stabilizes one strand of the AT-rich DNA unwinding element (DUE), permitting loading of DNA polymerase. After initiation quickly degrades to an ADP-DnaA complex that is not apt for DNA replication. Binds acidic phospholipids.</text>
</comment>
<protein>
    <recommendedName>
        <fullName evidence="8 9">Chromosomal replication initiator protein DnaA</fullName>
    </recommendedName>
</protein>
<dbReference type="SUPFAM" id="SSF52540">
    <property type="entry name" value="P-loop containing nucleoside triphosphate hydrolases"/>
    <property type="match status" value="1"/>
</dbReference>
<keyword evidence="5 8" id="KW-0067">ATP-binding</keyword>
<feature type="binding site" evidence="8">
    <location>
        <position position="145"/>
    </location>
    <ligand>
        <name>ATP</name>
        <dbReference type="ChEBI" id="CHEBI:30616"/>
    </ligand>
</feature>
<keyword evidence="2 8" id="KW-0963">Cytoplasm</keyword>
<dbReference type="InterPro" id="IPR003593">
    <property type="entry name" value="AAA+_ATPase"/>
</dbReference>
<evidence type="ECO:0000256" key="6">
    <source>
        <dbReference type="ARBA" id="ARBA00023121"/>
    </source>
</evidence>
<feature type="domain" description="Chromosomal replication initiator DnaA C-terminal" evidence="13">
    <location>
        <begin position="352"/>
        <end position="420"/>
    </location>
</feature>
<comment type="domain">
    <text evidence="8">Domain I is involved in oligomerization and binding regulators, domain II is flexibile and of varying length in different bacteria, domain III forms the AAA+ region, while domain IV binds dsDNA.</text>
</comment>
<dbReference type="Pfam" id="PF00308">
    <property type="entry name" value="Bac_DnaA"/>
    <property type="match status" value="1"/>
</dbReference>
<evidence type="ECO:0000259" key="13">
    <source>
        <dbReference type="SMART" id="SM00760"/>
    </source>
</evidence>
<evidence type="ECO:0000256" key="9">
    <source>
        <dbReference type="NCBIfam" id="TIGR00362"/>
    </source>
</evidence>
<dbReference type="InterPro" id="IPR027417">
    <property type="entry name" value="P-loop_NTPase"/>
</dbReference>
<dbReference type="GO" id="GO:0008289">
    <property type="term" value="F:lipid binding"/>
    <property type="evidence" value="ECO:0007669"/>
    <property type="project" value="UniProtKB-KW"/>
</dbReference>
<dbReference type="HAMAP" id="MF_00377">
    <property type="entry name" value="DnaA_bact"/>
    <property type="match status" value="1"/>
</dbReference>
<evidence type="ECO:0000313" key="15">
    <source>
        <dbReference type="Proteomes" id="UP000184334"/>
    </source>
</evidence>
<dbReference type="RefSeq" id="WP_072864557.1">
    <property type="nucleotide sequence ID" value="NZ_FQUI01000017.1"/>
</dbReference>
<feature type="region of interest" description="Domain I, interacts with DnaA modulators" evidence="8">
    <location>
        <begin position="1"/>
        <end position="77"/>
    </location>
</feature>